<name>A0ABS3JS56_9BACT</name>
<proteinExistence type="predicted"/>
<keyword evidence="2" id="KW-1185">Reference proteome</keyword>
<organism evidence="1 2">
    <name type="scientific">Fibrella forsythiae</name>
    <dbReference type="NCBI Taxonomy" id="2817061"/>
    <lineage>
        <taxon>Bacteria</taxon>
        <taxon>Pseudomonadati</taxon>
        <taxon>Bacteroidota</taxon>
        <taxon>Cytophagia</taxon>
        <taxon>Cytophagales</taxon>
        <taxon>Spirosomataceae</taxon>
        <taxon>Fibrella</taxon>
    </lineage>
</organism>
<accession>A0ABS3JS56</accession>
<comment type="caution">
    <text evidence="1">The sequence shown here is derived from an EMBL/GenBank/DDBJ whole genome shotgun (WGS) entry which is preliminary data.</text>
</comment>
<dbReference type="Proteomes" id="UP000664628">
    <property type="component" value="Unassembled WGS sequence"/>
</dbReference>
<dbReference type="RefSeq" id="WP_207332791.1">
    <property type="nucleotide sequence ID" value="NZ_JAFMYW010000014.1"/>
</dbReference>
<protein>
    <submittedName>
        <fullName evidence="1">Uncharacterized protein</fullName>
    </submittedName>
</protein>
<gene>
    <name evidence="1" type="ORF">J2I46_29955</name>
</gene>
<sequence length="78" mass="8538">MNTVQTYAQSTGGATPLEPTAQTLQQQLETLQNVVLTLDNPTFRLKYSYVAMASEQQLSQTLARVIGELDPLLIEALA</sequence>
<evidence type="ECO:0000313" key="1">
    <source>
        <dbReference type="EMBL" id="MBO0952839.1"/>
    </source>
</evidence>
<evidence type="ECO:0000313" key="2">
    <source>
        <dbReference type="Proteomes" id="UP000664628"/>
    </source>
</evidence>
<dbReference type="EMBL" id="JAFMYW010000014">
    <property type="protein sequence ID" value="MBO0952839.1"/>
    <property type="molecule type" value="Genomic_DNA"/>
</dbReference>
<reference evidence="1 2" key="1">
    <citation type="submission" date="2021-03" db="EMBL/GenBank/DDBJ databases">
        <title>Fibrella sp. HMF5405 genome sequencing and assembly.</title>
        <authorList>
            <person name="Kang H."/>
            <person name="Kim H."/>
            <person name="Bae S."/>
            <person name="Joh K."/>
        </authorList>
    </citation>
    <scope>NUCLEOTIDE SEQUENCE [LARGE SCALE GENOMIC DNA]</scope>
    <source>
        <strain evidence="1 2">HMF5405</strain>
    </source>
</reference>